<dbReference type="InterPro" id="IPR036565">
    <property type="entry name" value="Mur-like_cat_sf"/>
</dbReference>
<dbReference type="InterPro" id="IPR005762">
    <property type="entry name" value="MurD"/>
</dbReference>
<evidence type="ECO:0000256" key="6">
    <source>
        <dbReference type="ARBA" id="ARBA00015655"/>
    </source>
</evidence>
<dbReference type="GO" id="GO:0009252">
    <property type="term" value="P:peptidoglycan biosynthetic process"/>
    <property type="evidence" value="ECO:0007669"/>
    <property type="project" value="UniProtKB-UniRule"/>
</dbReference>
<comment type="caution">
    <text evidence="21">The sequence shown here is derived from an EMBL/GenBank/DDBJ whole genome shotgun (WGS) entry which is preliminary data.</text>
</comment>
<evidence type="ECO:0000256" key="13">
    <source>
        <dbReference type="ARBA" id="ARBA00023316"/>
    </source>
</evidence>
<evidence type="ECO:0000256" key="9">
    <source>
        <dbReference type="ARBA" id="ARBA00022741"/>
    </source>
</evidence>
<evidence type="ECO:0000256" key="4">
    <source>
        <dbReference type="ARBA" id="ARBA00010416"/>
    </source>
</evidence>
<dbReference type="AlphaFoldDB" id="A0A5R9EGP7"/>
<evidence type="ECO:0000256" key="16">
    <source>
        <dbReference type="ARBA" id="ARBA00047632"/>
    </source>
</evidence>
<evidence type="ECO:0000256" key="18">
    <source>
        <dbReference type="RuleBase" id="RU003664"/>
    </source>
</evidence>
<dbReference type="Pfam" id="PF21799">
    <property type="entry name" value="MurD-like_N"/>
    <property type="match status" value="1"/>
</dbReference>
<evidence type="ECO:0000259" key="20">
    <source>
        <dbReference type="Pfam" id="PF08245"/>
    </source>
</evidence>
<comment type="catalytic activity">
    <reaction evidence="16 17 18">
        <text>UDP-N-acetyl-alpha-D-muramoyl-L-alanine + D-glutamate + ATP = UDP-N-acetyl-alpha-D-muramoyl-L-alanyl-D-glutamate + ADP + phosphate + H(+)</text>
        <dbReference type="Rhea" id="RHEA:16429"/>
        <dbReference type="ChEBI" id="CHEBI:15378"/>
        <dbReference type="ChEBI" id="CHEBI:29986"/>
        <dbReference type="ChEBI" id="CHEBI:30616"/>
        <dbReference type="ChEBI" id="CHEBI:43474"/>
        <dbReference type="ChEBI" id="CHEBI:83898"/>
        <dbReference type="ChEBI" id="CHEBI:83900"/>
        <dbReference type="ChEBI" id="CHEBI:456216"/>
        <dbReference type="EC" id="6.3.2.9"/>
    </reaction>
</comment>
<evidence type="ECO:0000256" key="11">
    <source>
        <dbReference type="ARBA" id="ARBA00022960"/>
    </source>
</evidence>
<dbReference type="GO" id="GO:0051301">
    <property type="term" value="P:cell division"/>
    <property type="evidence" value="ECO:0007669"/>
    <property type="project" value="UniProtKB-KW"/>
</dbReference>
<dbReference type="PANTHER" id="PTHR43692">
    <property type="entry name" value="UDP-N-ACETYLMURAMOYLALANINE--D-GLUTAMATE LIGASE"/>
    <property type="match status" value="1"/>
</dbReference>
<keyword evidence="11 17" id="KW-0133">Cell shape</keyword>
<dbReference type="GO" id="GO:0008360">
    <property type="term" value="P:regulation of cell shape"/>
    <property type="evidence" value="ECO:0007669"/>
    <property type="project" value="UniProtKB-KW"/>
</dbReference>
<evidence type="ECO:0000313" key="21">
    <source>
        <dbReference type="EMBL" id="TLQ49364.1"/>
    </source>
</evidence>
<comment type="subcellular location">
    <subcellularLocation>
        <location evidence="2 17 18">Cytoplasm</location>
    </subcellularLocation>
</comment>
<protein>
    <recommendedName>
        <fullName evidence="6 17">UDP-N-acetylmuramoylalanine--D-glutamate ligase</fullName>
        <ecNumber evidence="5 17">6.3.2.9</ecNumber>
    </recommendedName>
    <alternativeName>
        <fullName evidence="15 17">D-glutamic acid-adding enzyme</fullName>
    </alternativeName>
    <alternativeName>
        <fullName evidence="14 17">UDP-N-acetylmuramoyl-L-alanyl-D-glutamate synthetase</fullName>
    </alternativeName>
</protein>
<feature type="domain" description="Mur ligase C-terminal" evidence="19">
    <location>
        <begin position="318"/>
        <end position="431"/>
    </location>
</feature>
<dbReference type="PANTHER" id="PTHR43692:SF1">
    <property type="entry name" value="UDP-N-ACETYLMURAMOYLALANINE--D-GLUTAMATE LIGASE"/>
    <property type="match status" value="1"/>
</dbReference>
<name>A0A5R9EGP7_9LACT</name>
<dbReference type="OrthoDB" id="9809796at2"/>
<evidence type="ECO:0000256" key="8">
    <source>
        <dbReference type="ARBA" id="ARBA00022598"/>
    </source>
</evidence>
<dbReference type="InterPro" id="IPR036615">
    <property type="entry name" value="Mur_ligase_C_dom_sf"/>
</dbReference>
<accession>A0A5R9EGP7</accession>
<gene>
    <name evidence="17" type="primary">murD</name>
    <name evidence="21" type="ORF">FEZ33_01645</name>
</gene>
<evidence type="ECO:0000256" key="10">
    <source>
        <dbReference type="ARBA" id="ARBA00022840"/>
    </source>
</evidence>
<dbReference type="Gene3D" id="3.40.50.720">
    <property type="entry name" value="NAD(P)-binding Rossmann-like Domain"/>
    <property type="match status" value="1"/>
</dbReference>
<dbReference type="SUPFAM" id="SSF53623">
    <property type="entry name" value="MurD-like peptide ligases, catalytic domain"/>
    <property type="match status" value="1"/>
</dbReference>
<dbReference type="EC" id="6.3.2.9" evidence="5 17"/>
<evidence type="ECO:0000256" key="7">
    <source>
        <dbReference type="ARBA" id="ARBA00022490"/>
    </source>
</evidence>
<feature type="binding site" evidence="17">
    <location>
        <begin position="119"/>
        <end position="125"/>
    </location>
    <ligand>
        <name>ATP</name>
        <dbReference type="ChEBI" id="CHEBI:30616"/>
    </ligand>
</feature>
<evidence type="ECO:0000259" key="19">
    <source>
        <dbReference type="Pfam" id="PF02875"/>
    </source>
</evidence>
<feature type="domain" description="Mur ligase central" evidence="20">
    <location>
        <begin position="117"/>
        <end position="296"/>
    </location>
</feature>
<dbReference type="InterPro" id="IPR004101">
    <property type="entry name" value="Mur_ligase_C"/>
</dbReference>
<keyword evidence="9 17" id="KW-0547">Nucleotide-binding</keyword>
<dbReference type="UniPathway" id="UPA00219"/>
<evidence type="ECO:0000256" key="3">
    <source>
        <dbReference type="ARBA" id="ARBA00004752"/>
    </source>
</evidence>
<organism evidence="21 22">
    <name type="scientific">Ruoffia tabacinasalis</name>
    <dbReference type="NCBI Taxonomy" id="87458"/>
    <lineage>
        <taxon>Bacteria</taxon>
        <taxon>Bacillati</taxon>
        <taxon>Bacillota</taxon>
        <taxon>Bacilli</taxon>
        <taxon>Lactobacillales</taxon>
        <taxon>Aerococcaceae</taxon>
        <taxon>Ruoffia</taxon>
    </lineage>
</organism>
<dbReference type="Gene3D" id="3.90.190.20">
    <property type="entry name" value="Mur ligase, C-terminal domain"/>
    <property type="match status" value="1"/>
</dbReference>
<dbReference type="Pfam" id="PF02875">
    <property type="entry name" value="Mur_ligase_C"/>
    <property type="match status" value="1"/>
</dbReference>
<dbReference type="EMBL" id="VBSP01000002">
    <property type="protein sequence ID" value="TLQ49364.1"/>
    <property type="molecule type" value="Genomic_DNA"/>
</dbReference>
<keyword evidence="12 17" id="KW-0573">Peptidoglycan synthesis</keyword>
<dbReference type="SUPFAM" id="SSF51984">
    <property type="entry name" value="MurCD N-terminal domain"/>
    <property type="match status" value="1"/>
</dbReference>
<dbReference type="NCBIfam" id="TIGR01087">
    <property type="entry name" value="murD"/>
    <property type="match status" value="1"/>
</dbReference>
<comment type="similarity">
    <text evidence="4 17">Belongs to the MurCDEF family.</text>
</comment>
<keyword evidence="17 18" id="KW-0132">Cell division</keyword>
<sequence length="463" mass="51841">MGTNENLSDKEILVLGYAKTGKSVAEFLVKQQANVTINDRGDLSQDPSVTLLLEDGVQIVDGGHPLELLDKHFDMIIKNPGIPYSIPFLQKAIEKNIPIYTDVELASRFSKASIIGITGSNGKTTTTSLLRELLTEREKGHAYLAGNIGIPTLDVIDQATEDDDIVMELSSFQLAGTEQFHAEIAVITNIYEAHLDYHHTREEYAKAKLKILANQTQDDQIVYRYDNAELHHWVKEFKGQLIPFSIEIIDEFVRSHGAYVEGEWIYFKEEQIIPLSDIQIPGSHNVENVLAAVAVAKLKGISNQEISDIVKEYKGMRHRIQPVANVSGRSFYNDSKATNITATITALNSFKQPIRFIGGGLDRGNEFDELIPYLKNVSGAYLYGETKDKMAKAFKAAGVNTIEIFDDLIEATSKAYREARQGEVVLLSPSCASWDQYQNFEIRGDVYIDTIEQLLLEEPYTDE</sequence>
<reference evidence="21 22" key="1">
    <citation type="submission" date="2019-05" db="EMBL/GenBank/DDBJ databases">
        <title>The metagenome of a microbial culture collection derived from dairy environment covers the genomic content of the human microbiome.</title>
        <authorList>
            <person name="Roder T."/>
            <person name="Wuthrich D."/>
            <person name="Sattari Z."/>
            <person name="Von Ah U."/>
            <person name="Bar C."/>
            <person name="Ronchi F."/>
            <person name="Macpherson A.J."/>
            <person name="Ganal-Vonarburg S.C."/>
            <person name="Bruggmann R."/>
            <person name="Vergeres G."/>
        </authorList>
    </citation>
    <scope>NUCLEOTIDE SEQUENCE [LARGE SCALE GENOMIC DNA]</scope>
    <source>
        <strain evidence="21 22">FAM 24227</strain>
    </source>
</reference>
<evidence type="ECO:0000256" key="14">
    <source>
        <dbReference type="ARBA" id="ARBA00030398"/>
    </source>
</evidence>
<dbReference type="GO" id="GO:0071555">
    <property type="term" value="P:cell wall organization"/>
    <property type="evidence" value="ECO:0007669"/>
    <property type="project" value="UniProtKB-KW"/>
</dbReference>
<dbReference type="HAMAP" id="MF_00639">
    <property type="entry name" value="MurD"/>
    <property type="match status" value="1"/>
</dbReference>
<dbReference type="Pfam" id="PF08245">
    <property type="entry name" value="Mur_ligase_M"/>
    <property type="match status" value="1"/>
</dbReference>
<dbReference type="GO" id="GO:0005737">
    <property type="term" value="C:cytoplasm"/>
    <property type="evidence" value="ECO:0007669"/>
    <property type="project" value="UniProtKB-SubCell"/>
</dbReference>
<keyword evidence="10 17" id="KW-0067">ATP-binding</keyword>
<evidence type="ECO:0000256" key="17">
    <source>
        <dbReference type="HAMAP-Rule" id="MF_00639"/>
    </source>
</evidence>
<evidence type="ECO:0000256" key="5">
    <source>
        <dbReference type="ARBA" id="ARBA00012212"/>
    </source>
</evidence>
<dbReference type="Gene3D" id="3.40.1190.10">
    <property type="entry name" value="Mur-like, catalytic domain"/>
    <property type="match status" value="1"/>
</dbReference>
<evidence type="ECO:0000313" key="22">
    <source>
        <dbReference type="Proteomes" id="UP000306420"/>
    </source>
</evidence>
<keyword evidence="7 17" id="KW-0963">Cytoplasm</keyword>
<evidence type="ECO:0000256" key="2">
    <source>
        <dbReference type="ARBA" id="ARBA00004496"/>
    </source>
</evidence>
<keyword evidence="13 17" id="KW-0961">Cell wall biogenesis/degradation</keyword>
<dbReference type="SUPFAM" id="SSF53244">
    <property type="entry name" value="MurD-like peptide ligases, peptide-binding domain"/>
    <property type="match status" value="1"/>
</dbReference>
<dbReference type="GO" id="GO:0005524">
    <property type="term" value="F:ATP binding"/>
    <property type="evidence" value="ECO:0007669"/>
    <property type="project" value="UniProtKB-UniRule"/>
</dbReference>
<keyword evidence="17 18" id="KW-0131">Cell cycle</keyword>
<dbReference type="GO" id="GO:0008764">
    <property type="term" value="F:UDP-N-acetylmuramoylalanine-D-glutamate ligase activity"/>
    <property type="evidence" value="ECO:0007669"/>
    <property type="project" value="UniProtKB-UniRule"/>
</dbReference>
<proteinExistence type="inferred from homology"/>
<comment type="pathway">
    <text evidence="3 17 18">Cell wall biogenesis; peptidoglycan biosynthesis.</text>
</comment>
<comment type="function">
    <text evidence="1 17 18">Cell wall formation. Catalyzes the addition of glutamate to the nucleotide precursor UDP-N-acetylmuramoyl-L-alanine (UMA).</text>
</comment>
<evidence type="ECO:0000256" key="15">
    <source>
        <dbReference type="ARBA" id="ARBA00032324"/>
    </source>
</evidence>
<keyword evidence="8 17" id="KW-0436">Ligase</keyword>
<dbReference type="RefSeq" id="WP_138403646.1">
    <property type="nucleotide sequence ID" value="NZ_VBSP01000002.1"/>
</dbReference>
<dbReference type="Proteomes" id="UP000306420">
    <property type="component" value="Unassembled WGS sequence"/>
</dbReference>
<dbReference type="InterPro" id="IPR013221">
    <property type="entry name" value="Mur_ligase_cen"/>
</dbReference>
<evidence type="ECO:0000256" key="12">
    <source>
        <dbReference type="ARBA" id="ARBA00022984"/>
    </source>
</evidence>
<evidence type="ECO:0000256" key="1">
    <source>
        <dbReference type="ARBA" id="ARBA00002734"/>
    </source>
</evidence>